<dbReference type="InterPro" id="IPR036249">
    <property type="entry name" value="Thioredoxin-like_sf"/>
</dbReference>
<proteinExistence type="predicted"/>
<accession>A0A3B0RZS1</accession>
<name>A0A3B0RZS1_9ZZZZ</name>
<protein>
    <recommendedName>
        <fullName evidence="1">Alkyl hydroperoxide reductase subunit C/ Thiol specific antioxidant domain-containing protein</fullName>
    </recommendedName>
</protein>
<dbReference type="GO" id="GO:0016491">
    <property type="term" value="F:oxidoreductase activity"/>
    <property type="evidence" value="ECO:0007669"/>
    <property type="project" value="InterPro"/>
</dbReference>
<dbReference type="Pfam" id="PF00578">
    <property type="entry name" value="AhpC-TSA"/>
    <property type="match status" value="1"/>
</dbReference>
<dbReference type="EMBL" id="UOEC01000112">
    <property type="protein sequence ID" value="VAV93748.1"/>
    <property type="molecule type" value="Genomic_DNA"/>
</dbReference>
<evidence type="ECO:0000259" key="1">
    <source>
        <dbReference type="Pfam" id="PF00578"/>
    </source>
</evidence>
<dbReference type="GO" id="GO:0016209">
    <property type="term" value="F:antioxidant activity"/>
    <property type="evidence" value="ECO:0007669"/>
    <property type="project" value="InterPro"/>
</dbReference>
<dbReference type="SUPFAM" id="SSF52833">
    <property type="entry name" value="Thioredoxin-like"/>
    <property type="match status" value="1"/>
</dbReference>
<sequence length="202" mass="22489">MMKFLFVVFAAMVLLSALPSQSQAHSLEWVENNIGKKGKFFKPVHKKAPTFELRDSKGNTVSGKSFPDKNIILFFVDDQCVDACLTQIRRMAQFQSMLNITPMREGVQFVAVVTDEAQVTGEVNVDPVNWVYLVGGKNLVGQLKKDFGHTATIPDSAVVHVIGSKGQWRADFRGVKFKLVNFLVYMNALQNSIRGIKDGHGL</sequence>
<reference evidence="2" key="1">
    <citation type="submission" date="2018-06" db="EMBL/GenBank/DDBJ databases">
        <authorList>
            <person name="Zhirakovskaya E."/>
        </authorList>
    </citation>
    <scope>NUCLEOTIDE SEQUENCE</scope>
</reference>
<dbReference type="InterPro" id="IPR000866">
    <property type="entry name" value="AhpC/TSA"/>
</dbReference>
<organism evidence="2">
    <name type="scientific">hydrothermal vent metagenome</name>
    <dbReference type="NCBI Taxonomy" id="652676"/>
    <lineage>
        <taxon>unclassified sequences</taxon>
        <taxon>metagenomes</taxon>
        <taxon>ecological metagenomes</taxon>
    </lineage>
</organism>
<evidence type="ECO:0000313" key="2">
    <source>
        <dbReference type="EMBL" id="VAV93748.1"/>
    </source>
</evidence>
<gene>
    <name evidence="2" type="ORF">MNBD_ALPHA08-1262</name>
</gene>
<dbReference type="AlphaFoldDB" id="A0A3B0RZS1"/>
<dbReference type="Gene3D" id="3.40.30.10">
    <property type="entry name" value="Glutaredoxin"/>
    <property type="match status" value="1"/>
</dbReference>
<feature type="domain" description="Alkyl hydroperoxide reductase subunit C/ Thiol specific antioxidant" evidence="1">
    <location>
        <begin position="44"/>
        <end position="118"/>
    </location>
</feature>